<dbReference type="AlphaFoldDB" id="G5QUG5"/>
<proteinExistence type="predicted"/>
<gene>
    <name evidence="1" type="ORF">LTSESEN_0234</name>
</gene>
<accession>G5QUG5</accession>
<dbReference type="Proteomes" id="UP000005065">
    <property type="component" value="Unassembled WGS sequence"/>
</dbReference>
<evidence type="ECO:0000313" key="1">
    <source>
        <dbReference type="EMBL" id="EHC94944.1"/>
    </source>
</evidence>
<comment type="caution">
    <text evidence="1">The sequence shown here is derived from an EMBL/GenBank/DDBJ whole genome shotgun (WGS) entry which is preliminary data.</text>
</comment>
<protein>
    <submittedName>
        <fullName evidence="1">Uncharacterized protein</fullName>
    </submittedName>
</protein>
<reference evidence="1 2" key="1">
    <citation type="journal article" date="2011" name="BMC Genomics">
        <title>Genome sequencing reveals diversification of virulence factor content and possible host adaptation in distinct subpopulations of Salmonella enterica.</title>
        <authorList>
            <person name="den Bakker H.C."/>
            <person name="Moreno Switt A.I."/>
            <person name="Govoni G."/>
            <person name="Cummings C.A."/>
            <person name="Ranieri M.L."/>
            <person name="Degoricija L."/>
            <person name="Hoelzer K."/>
            <person name="Rodriguez-Rivera L.D."/>
            <person name="Brown S."/>
            <person name="Bolchacova E."/>
            <person name="Furtado M.R."/>
            <person name="Wiedmann M."/>
        </authorList>
    </citation>
    <scope>NUCLEOTIDE SEQUENCE [LARGE SCALE GENOMIC DNA]</scope>
    <source>
        <strain evidence="1 2">A4-543</strain>
    </source>
</reference>
<name>G5QUG5_SALSE</name>
<dbReference type="EMBL" id="AFCU01000075">
    <property type="protein sequence ID" value="EHC94944.1"/>
    <property type="molecule type" value="Genomic_DNA"/>
</dbReference>
<sequence length="50" mass="5549">CLSAPQRLDNICWLFLFRLFLDDDDGTASQRDLYGGFCGHAGVSGRVKDV</sequence>
<evidence type="ECO:0000313" key="2">
    <source>
        <dbReference type="Proteomes" id="UP000005065"/>
    </source>
</evidence>
<feature type="non-terminal residue" evidence="1">
    <location>
        <position position="1"/>
    </location>
</feature>
<organism evidence="1 2">
    <name type="scientific">Salmonella enterica subsp. enterica serovar Senftenberg str. A4-543</name>
    <dbReference type="NCBI Taxonomy" id="913082"/>
    <lineage>
        <taxon>Bacteria</taxon>
        <taxon>Pseudomonadati</taxon>
        <taxon>Pseudomonadota</taxon>
        <taxon>Gammaproteobacteria</taxon>
        <taxon>Enterobacterales</taxon>
        <taxon>Enterobacteriaceae</taxon>
        <taxon>Salmonella</taxon>
    </lineage>
</organism>